<gene>
    <name evidence="16" type="ORF">Malapachy_3718</name>
</gene>
<dbReference type="SFLD" id="SFLDS00003">
    <property type="entry name" value="Haloacid_Dehalogenase"/>
    <property type="match status" value="1"/>
</dbReference>
<comment type="catalytic activity">
    <reaction evidence="13">
        <text>alpha-D-mannose 1-phosphate = D-mannose 6-phosphate</text>
        <dbReference type="Rhea" id="RHEA:11140"/>
        <dbReference type="ChEBI" id="CHEBI:58409"/>
        <dbReference type="ChEBI" id="CHEBI:58735"/>
        <dbReference type="EC" id="5.4.2.8"/>
    </reaction>
</comment>
<feature type="region of interest" description="Disordered" evidence="14">
    <location>
        <begin position="106"/>
        <end position="131"/>
    </location>
</feature>
<dbReference type="GeneID" id="28730054"/>
<dbReference type="GO" id="GO:0006013">
    <property type="term" value="P:mannose metabolic process"/>
    <property type="evidence" value="ECO:0007669"/>
    <property type="project" value="TreeGrafter"/>
</dbReference>
<keyword evidence="17" id="KW-1185">Reference proteome</keyword>
<dbReference type="CDD" id="cd02585">
    <property type="entry name" value="HAD_PMM"/>
    <property type="match status" value="1"/>
</dbReference>
<sequence>MYNGIGLQTARGSGTNGYVQRNLSHLRPRDPLPAGREKEAPPRHTQPDAQIVAHEQRRKIEIQCIELQDELEEKGLPEDEIQQRVASLRQSLRARLEAAPNRFAKPTHAEAKQLRPSDTHMRGAAKEVESQKMQRALRIRPDYEEGQAFDHELQEQRRMQRIEEREQRREETRRLREERASRLAEDERSARRQRKQPGILCLFDVDGTLTPARQQVSDAMLETLRALREQVVIGFVGGSDLSKIREQLQLPGHPDITMQFDYGFAENGLTAYRMGEQLPSQSFINWLGEEKYKKFVKFALAYIAKLDVPVMRGTFVEFRRGMVNISPIGRNASIQERHEFEVYDKEHSIRAKFVDALKSEFPDYGLTYSIGGQISFDVFPAGWDKTYALNHVNEKGISLQDGWKEIHFFGDKTFPGGNDYEIFTHPGVIGHTVTSPEDTMQQLRTLFLH</sequence>
<dbReference type="Proteomes" id="UP000037751">
    <property type="component" value="Unassembled WGS sequence"/>
</dbReference>
<feature type="binding site" evidence="12">
    <location>
        <position position="423"/>
    </location>
    <ligand>
        <name>Mg(2+)</name>
        <dbReference type="ChEBI" id="CHEBI:18420"/>
        <label>1</label>
    </ligand>
</feature>
<evidence type="ECO:0000256" key="11">
    <source>
        <dbReference type="PIRSR" id="PIRSR605002-2"/>
    </source>
</evidence>
<evidence type="ECO:0000256" key="8">
    <source>
        <dbReference type="ARBA" id="ARBA00022842"/>
    </source>
</evidence>
<keyword evidence="9 13" id="KW-0413">Isomerase</keyword>
<keyword evidence="6 13" id="KW-0963">Cytoplasm</keyword>
<keyword evidence="7 12" id="KW-0479">Metal-binding</keyword>
<dbReference type="AlphaFoldDB" id="A0A0M8MPB6"/>
<feature type="compositionally biased region" description="Basic and acidic residues" evidence="14">
    <location>
        <begin position="27"/>
        <end position="46"/>
    </location>
</feature>
<dbReference type="InterPro" id="IPR036412">
    <property type="entry name" value="HAD-like_sf"/>
</dbReference>
<protein>
    <recommendedName>
        <fullName evidence="5 13">Phosphomannomutase</fullName>
        <ecNumber evidence="5 13">5.4.2.8</ecNumber>
    </recommendedName>
</protein>
<feature type="binding site" evidence="12">
    <location>
        <position position="206"/>
    </location>
    <ligand>
        <name>Mg(2+)</name>
        <dbReference type="ChEBI" id="CHEBI:18420"/>
        <label>1</label>
    </ligand>
</feature>
<dbReference type="GO" id="GO:0006487">
    <property type="term" value="P:protein N-linked glycosylation"/>
    <property type="evidence" value="ECO:0007669"/>
    <property type="project" value="TreeGrafter"/>
</dbReference>
<comment type="caution">
    <text evidence="16">The sequence shown here is derived from an EMBL/GenBank/DDBJ whole genome shotgun (WGS) entry which is preliminary data.</text>
</comment>
<feature type="binding site" evidence="11">
    <location>
        <position position="330"/>
    </location>
    <ligand>
        <name>alpha-D-mannose 1-phosphate</name>
        <dbReference type="ChEBI" id="CHEBI:58409"/>
    </ligand>
</feature>
<feature type="region of interest" description="Disordered" evidence="14">
    <location>
        <begin position="1"/>
        <end position="50"/>
    </location>
</feature>
<comment type="function">
    <text evidence="13">Involved in the synthesis of the GDP-mannose and dolichol-phosphate-mannose required for a number of critical mannosyl transfer reactions.</text>
</comment>
<dbReference type="InterPro" id="IPR043169">
    <property type="entry name" value="PMM_cap"/>
</dbReference>
<dbReference type="OrthoDB" id="10264771at2759"/>
<comment type="cofactor">
    <cofactor evidence="12">
        <name>Mg(2+)</name>
        <dbReference type="ChEBI" id="CHEBI:18420"/>
    </cofactor>
</comment>
<evidence type="ECO:0000313" key="17">
    <source>
        <dbReference type="Proteomes" id="UP000037751"/>
    </source>
</evidence>
<name>A0A0M8MPB6_9BASI</name>
<dbReference type="EC" id="5.4.2.8" evidence="5 13"/>
<dbReference type="VEuPathDB" id="FungiDB:Malapachy_3718"/>
<evidence type="ECO:0000256" key="12">
    <source>
        <dbReference type="PIRSR" id="PIRSR605002-3"/>
    </source>
</evidence>
<dbReference type="InterPro" id="IPR005002">
    <property type="entry name" value="PMM"/>
</dbReference>
<evidence type="ECO:0000256" key="9">
    <source>
        <dbReference type="ARBA" id="ARBA00023235"/>
    </source>
</evidence>
<feature type="compositionally biased region" description="Basic and acidic residues" evidence="14">
    <location>
        <begin position="107"/>
        <end position="131"/>
    </location>
</feature>
<organism evidence="16 17">
    <name type="scientific">Malassezia pachydermatis</name>
    <dbReference type="NCBI Taxonomy" id="77020"/>
    <lineage>
        <taxon>Eukaryota</taxon>
        <taxon>Fungi</taxon>
        <taxon>Dikarya</taxon>
        <taxon>Basidiomycota</taxon>
        <taxon>Ustilaginomycotina</taxon>
        <taxon>Malasseziomycetes</taxon>
        <taxon>Malasseziales</taxon>
        <taxon>Malasseziaceae</taxon>
        <taxon>Malassezia</taxon>
    </lineage>
</organism>
<feature type="active site" description="Proton donor/acceptor" evidence="10">
    <location>
        <position position="206"/>
    </location>
</feature>
<evidence type="ECO:0000256" key="7">
    <source>
        <dbReference type="ARBA" id="ARBA00022723"/>
    </source>
</evidence>
<dbReference type="SFLD" id="SFLDF00445">
    <property type="entry name" value="alpha-phosphomannomutase"/>
    <property type="match status" value="1"/>
</dbReference>
<dbReference type="FunFam" id="3.30.1240.20:FF:000001">
    <property type="entry name" value="Phosphomannomutase"/>
    <property type="match status" value="1"/>
</dbReference>
<dbReference type="UniPathway" id="UPA00126">
    <property type="reaction ID" value="UER00424"/>
</dbReference>
<comment type="pathway">
    <text evidence="2 13">Nucleotide-sugar biosynthesis; GDP-alpha-D-mannose biosynthesis; alpha-D-mannose 1-phosphate from D-fructose 6-phosphate: step 2/2.</text>
</comment>
<dbReference type="Pfam" id="PF08312">
    <property type="entry name" value="cwf21"/>
    <property type="match status" value="1"/>
</dbReference>
<feature type="binding site" evidence="12">
    <location>
        <position position="204"/>
    </location>
    <ligand>
        <name>Mg(2+)</name>
        <dbReference type="ChEBI" id="CHEBI:18420"/>
        <label>1</label>
    </ligand>
</feature>
<evidence type="ECO:0000256" key="2">
    <source>
        <dbReference type="ARBA" id="ARBA00004699"/>
    </source>
</evidence>
<proteinExistence type="inferred from homology"/>
<dbReference type="GO" id="GO:0046872">
    <property type="term" value="F:metal ion binding"/>
    <property type="evidence" value="ECO:0007669"/>
    <property type="project" value="UniProtKB-KW"/>
</dbReference>
<dbReference type="PANTHER" id="PTHR10466">
    <property type="entry name" value="PHOSPHOMANNOMUTASE"/>
    <property type="match status" value="1"/>
</dbReference>
<evidence type="ECO:0000256" key="3">
    <source>
        <dbReference type="ARBA" id="ARBA00009736"/>
    </source>
</evidence>
<dbReference type="SFLD" id="SFLDG01140">
    <property type="entry name" value="C2.B:_Phosphomannomutase_and_P"/>
    <property type="match status" value="1"/>
</dbReference>
<dbReference type="STRING" id="77020.A0A0M8MPB6"/>
<evidence type="ECO:0000256" key="10">
    <source>
        <dbReference type="PIRSR" id="PIRSR605002-1"/>
    </source>
</evidence>
<comment type="subcellular location">
    <subcellularLocation>
        <location evidence="1 13">Cytoplasm</location>
    </subcellularLocation>
</comment>
<dbReference type="Pfam" id="PF03332">
    <property type="entry name" value="PMM"/>
    <property type="match status" value="1"/>
</dbReference>
<evidence type="ECO:0000313" key="16">
    <source>
        <dbReference type="EMBL" id="KOS14137.1"/>
    </source>
</evidence>
<evidence type="ECO:0000256" key="1">
    <source>
        <dbReference type="ARBA" id="ARBA00004496"/>
    </source>
</evidence>
<feature type="compositionally biased region" description="Basic and acidic residues" evidence="14">
    <location>
        <begin position="143"/>
        <end position="190"/>
    </location>
</feature>
<dbReference type="GO" id="GO:0005634">
    <property type="term" value="C:nucleus"/>
    <property type="evidence" value="ECO:0007669"/>
    <property type="project" value="UniProtKB-ARBA"/>
</dbReference>
<comment type="similarity">
    <text evidence="3 13">Belongs to the eukaryotic PMM family.</text>
</comment>
<dbReference type="GO" id="GO:0005829">
    <property type="term" value="C:cytosol"/>
    <property type="evidence" value="ECO:0007669"/>
    <property type="project" value="TreeGrafter"/>
</dbReference>
<dbReference type="CDD" id="cd21372">
    <property type="entry name" value="cwf21_CWC21-like"/>
    <property type="match status" value="1"/>
</dbReference>
<evidence type="ECO:0000259" key="15">
    <source>
        <dbReference type="SMART" id="SM01115"/>
    </source>
</evidence>
<feature type="region of interest" description="Disordered" evidence="14">
    <location>
        <begin position="143"/>
        <end position="191"/>
    </location>
</feature>
<evidence type="ECO:0000256" key="5">
    <source>
        <dbReference type="ARBA" id="ARBA00012730"/>
    </source>
</evidence>
<dbReference type="PANTHER" id="PTHR10466:SF0">
    <property type="entry name" value="PHOSPHOMANNOMUTASE"/>
    <property type="match status" value="1"/>
</dbReference>
<keyword evidence="8 12" id="KW-0460">Magnesium</keyword>
<evidence type="ECO:0000256" key="14">
    <source>
        <dbReference type="SAM" id="MobiDB-lite"/>
    </source>
</evidence>
<dbReference type="Gene3D" id="6.10.140.420">
    <property type="match status" value="1"/>
</dbReference>
<feature type="active site" description="Nucleophile" evidence="10">
    <location>
        <position position="204"/>
    </location>
</feature>
<dbReference type="SFLD" id="SFLDG01143">
    <property type="entry name" value="C2.B.3:_Phosphomannomutase_Lik"/>
    <property type="match status" value="1"/>
</dbReference>
<dbReference type="EMBL" id="LGAV01000004">
    <property type="protein sequence ID" value="KOS14137.1"/>
    <property type="molecule type" value="Genomic_DNA"/>
</dbReference>
<dbReference type="SMART" id="SM01115">
    <property type="entry name" value="cwf21"/>
    <property type="match status" value="1"/>
</dbReference>
<dbReference type="Gene3D" id="3.40.50.1000">
    <property type="entry name" value="HAD superfamily/HAD-like"/>
    <property type="match status" value="1"/>
</dbReference>
<dbReference type="GO" id="GO:0009298">
    <property type="term" value="P:GDP-mannose biosynthetic process"/>
    <property type="evidence" value="ECO:0007669"/>
    <property type="project" value="UniProtKB-UniPathway"/>
</dbReference>
<feature type="compositionally biased region" description="Polar residues" evidence="14">
    <location>
        <begin position="10"/>
        <end position="23"/>
    </location>
</feature>
<comment type="subunit">
    <text evidence="4 13">Homodimer.</text>
</comment>
<dbReference type="GO" id="GO:0004615">
    <property type="term" value="F:phosphomannomutase activity"/>
    <property type="evidence" value="ECO:0007669"/>
    <property type="project" value="UniProtKB-EC"/>
</dbReference>
<reference evidence="16 17" key="1">
    <citation type="submission" date="2015-07" db="EMBL/GenBank/DDBJ databases">
        <title>Draft Genome Sequence of Malassezia furfur CBS1878 and Malassezia pachydermatis CBS1879.</title>
        <authorList>
            <person name="Triana S."/>
            <person name="Ohm R."/>
            <person name="Gonzalez A."/>
            <person name="DeCock H."/>
            <person name="Restrepo S."/>
            <person name="Celis A."/>
        </authorList>
    </citation>
    <scope>NUCLEOTIDE SEQUENCE [LARGE SCALE GENOMIC DNA]</scope>
    <source>
        <strain evidence="16 17">CBS 1879</strain>
    </source>
</reference>
<feature type="binding site" evidence="11">
    <location>
        <position position="375"/>
    </location>
    <ligand>
        <name>alpha-D-mannose 1-phosphate</name>
        <dbReference type="ChEBI" id="CHEBI:58409"/>
    </ligand>
</feature>
<dbReference type="InterPro" id="IPR013170">
    <property type="entry name" value="mRNA_splic_Cwf21_dom"/>
</dbReference>
<dbReference type="InterPro" id="IPR006379">
    <property type="entry name" value="HAD-SF_hydro_IIB"/>
</dbReference>
<dbReference type="NCBIfam" id="TIGR01484">
    <property type="entry name" value="HAD-SF-IIB"/>
    <property type="match status" value="1"/>
</dbReference>
<feature type="binding site" evidence="11">
    <location>
        <position position="377"/>
    </location>
    <ligand>
        <name>alpha-D-mannose 1-phosphate</name>
        <dbReference type="ChEBI" id="CHEBI:58409"/>
    </ligand>
</feature>
<feature type="binding site" evidence="12">
    <location>
        <position position="411"/>
    </location>
    <ligand>
        <name>Mg(2+)</name>
        <dbReference type="ChEBI" id="CHEBI:18420"/>
        <label>1</label>
    </ligand>
</feature>
<evidence type="ECO:0000256" key="4">
    <source>
        <dbReference type="ARBA" id="ARBA00011738"/>
    </source>
</evidence>
<dbReference type="RefSeq" id="XP_017991769.1">
    <property type="nucleotide sequence ID" value="XM_018138178.1"/>
</dbReference>
<dbReference type="InterPro" id="IPR023214">
    <property type="entry name" value="HAD_sf"/>
</dbReference>
<feature type="domain" description="CWF21" evidence="15">
    <location>
        <begin position="52"/>
        <end position="97"/>
    </location>
</feature>
<evidence type="ECO:0000256" key="6">
    <source>
        <dbReference type="ARBA" id="ARBA00022490"/>
    </source>
</evidence>
<dbReference type="Gene3D" id="3.30.1240.20">
    <property type="match status" value="1"/>
</dbReference>
<accession>A0A0M8MPB6</accession>
<feature type="binding site" evidence="11">
    <location>
        <position position="213"/>
    </location>
    <ligand>
        <name>alpha-D-mannose 1-phosphate</name>
        <dbReference type="ChEBI" id="CHEBI:58409"/>
    </ligand>
</feature>
<feature type="binding site" evidence="11">
    <location>
        <position position="337"/>
    </location>
    <ligand>
        <name>alpha-D-mannose 1-phosphate</name>
        <dbReference type="ChEBI" id="CHEBI:58409"/>
    </ligand>
</feature>
<feature type="binding site" evidence="11">
    <location>
        <position position="319"/>
    </location>
    <ligand>
        <name>alpha-D-mannose 1-phosphate</name>
        <dbReference type="ChEBI" id="CHEBI:58409"/>
    </ligand>
</feature>
<evidence type="ECO:0000256" key="13">
    <source>
        <dbReference type="RuleBase" id="RU361118"/>
    </source>
</evidence>
<dbReference type="SUPFAM" id="SSF56784">
    <property type="entry name" value="HAD-like"/>
    <property type="match status" value="1"/>
</dbReference>